<feature type="region of interest" description="Disordered" evidence="2">
    <location>
        <begin position="316"/>
        <end position="346"/>
    </location>
</feature>
<proteinExistence type="predicted"/>
<feature type="signal peptide" evidence="3">
    <location>
        <begin position="1"/>
        <end position="20"/>
    </location>
</feature>
<reference evidence="4" key="1">
    <citation type="submission" date="2023-10" db="EMBL/GenBank/DDBJ databases">
        <authorList>
            <person name="Chen Y."/>
            <person name="Shah S."/>
            <person name="Dougan E. K."/>
            <person name="Thang M."/>
            <person name="Chan C."/>
        </authorList>
    </citation>
    <scope>NUCLEOTIDE SEQUENCE [LARGE SCALE GENOMIC DNA]</scope>
</reference>
<feature type="compositionally biased region" description="Low complexity" evidence="2">
    <location>
        <begin position="1022"/>
        <end position="1033"/>
    </location>
</feature>
<feature type="compositionally biased region" description="Basic residues" evidence="2">
    <location>
        <begin position="317"/>
        <end position="328"/>
    </location>
</feature>
<sequence>MLFFSMAGMACGLLLGVYHGDKLKVKDCLDSVFFHSHRVYHEKALFTEAAAGALASRQHPMSLSQWERASSSSQGSVMAKHFQVMSAAVSATAHFVGRAACSATDLDATILASKACRLKAASRRSSCRPPTSPAATALVAAVLPLPAEPEAPSAPARSASPSVAGAREPAHCFTPPRRPCSLQPRSEPAQPRTDLVGRRKSLAERIEARGLSPPACWDIGRECGPPDPPALDKAEGSGRVRHQMQAFAAAVLHRWIPMSSWCSKPRKVKVGDQWLVKPPSPRRPLRPWVKAKAKARPVKKQLTAKAKAKKKELAMGWRRRKRVKASTHKHLEGSKNAEPVPSGQRVPPWECTPCSDSLKRKVVNFGFRSSCPVCKRSAPPETLLKQEAQRAAAQVEKRKAAGIGSCQFFNLSSDDGDEKQPVDELLDWLKKANEDKNKDTHKQKEANPAREGPLESTAQLGASLQALIDKATKKDQLTELIQYLGPLMKAPRSAESMGRLQALHSQASEDIDKTEKELEQLRSLQRRTIHLPQPSRIGGEAAGEVLPQPSRIGGKAAGELKEDDDFEFAEIPPFPLLGSAVSPSADDEGAAEMASPAVDASGCPATHEDFDAMASICIEAIGKDRSEAMRRIKGFSERFGVEEEWQSTFGRMFEKPPDAARGALLAAHAASGLAACHSRAGVRMLRAAEGLLRAAIVELGSKAVPPPSPAAAAPSPRRQRPRGRGGRGAGPPPYGSGPDGGKQEQRHNGGGGAAAAGTLGGGPGAQAAAAARQAPPRARSAVAAREGPVADGMATHVDSRGDLQPVDSAGERQQPAAAAAVGRAAVKGQAKEVVPPTEVVQQQVQRTLERLASMKSRGKSDEFIALSRENEVDISLQLIVRKAPRDPWLNAWPPVARHDAFDALLDANVGKIPGRHGAEQIEAAEYSLRAEQWPDRLVLPSALRVSNGPSVAAAFVSGPPLPPAGWEELATKTRGKSIREIEEAQAQIQASMREVSQAAAWSDAPAPAQRGQLSARSAFGRASSNPPAAIASAGLNRTHEKARREDQAREPCLRQAPPEREGSHHSQEDRRGGHPEAVRPQLMALPPEA</sequence>
<feature type="compositionally biased region" description="Gly residues" evidence="2">
    <location>
        <begin position="748"/>
        <end position="764"/>
    </location>
</feature>
<feature type="compositionally biased region" description="Low complexity" evidence="2">
    <location>
        <begin position="765"/>
        <end position="785"/>
    </location>
</feature>
<feature type="region of interest" description="Disordered" evidence="2">
    <location>
        <begin position="999"/>
        <end position="1089"/>
    </location>
</feature>
<organism evidence="4 5">
    <name type="scientific">Prorocentrum cordatum</name>
    <dbReference type="NCBI Taxonomy" id="2364126"/>
    <lineage>
        <taxon>Eukaryota</taxon>
        <taxon>Sar</taxon>
        <taxon>Alveolata</taxon>
        <taxon>Dinophyceae</taxon>
        <taxon>Prorocentrales</taxon>
        <taxon>Prorocentraceae</taxon>
        <taxon>Prorocentrum</taxon>
    </lineage>
</organism>
<feature type="compositionally biased region" description="Low complexity" evidence="2">
    <location>
        <begin position="999"/>
        <end position="1009"/>
    </location>
</feature>
<feature type="region of interest" description="Disordered" evidence="2">
    <location>
        <begin position="579"/>
        <end position="600"/>
    </location>
</feature>
<feature type="region of interest" description="Disordered" evidence="2">
    <location>
        <begin position="534"/>
        <end position="556"/>
    </location>
</feature>
<feature type="compositionally biased region" description="Low complexity" evidence="2">
    <location>
        <begin position="149"/>
        <end position="164"/>
    </location>
</feature>
<accession>A0ABN9SIF4</accession>
<feature type="coiled-coil region" evidence="1">
    <location>
        <begin position="497"/>
        <end position="524"/>
    </location>
</feature>
<evidence type="ECO:0000313" key="5">
    <source>
        <dbReference type="Proteomes" id="UP001189429"/>
    </source>
</evidence>
<feature type="region of interest" description="Disordered" evidence="2">
    <location>
        <begin position="702"/>
        <end position="789"/>
    </location>
</feature>
<comment type="caution">
    <text evidence="4">The sequence shown here is derived from an EMBL/GenBank/DDBJ whole genome shotgun (WGS) entry which is preliminary data.</text>
</comment>
<feature type="chain" id="PRO_5045705725" evidence="3">
    <location>
        <begin position="21"/>
        <end position="1089"/>
    </location>
</feature>
<keyword evidence="1" id="KW-0175">Coiled coil</keyword>
<feature type="region of interest" description="Disordered" evidence="2">
    <location>
        <begin position="149"/>
        <end position="196"/>
    </location>
</feature>
<dbReference type="Proteomes" id="UP001189429">
    <property type="component" value="Unassembled WGS sequence"/>
</dbReference>
<evidence type="ECO:0000256" key="3">
    <source>
        <dbReference type="SAM" id="SignalP"/>
    </source>
</evidence>
<dbReference type="EMBL" id="CAUYUJ010011281">
    <property type="protein sequence ID" value="CAK0831490.1"/>
    <property type="molecule type" value="Genomic_DNA"/>
</dbReference>
<evidence type="ECO:0000256" key="2">
    <source>
        <dbReference type="SAM" id="MobiDB-lite"/>
    </source>
</evidence>
<gene>
    <name evidence="4" type="ORF">PCOR1329_LOCUS29795</name>
</gene>
<feature type="compositionally biased region" description="Basic and acidic residues" evidence="2">
    <location>
        <begin position="433"/>
        <end position="448"/>
    </location>
</feature>
<protein>
    <submittedName>
        <fullName evidence="4">Uncharacterized protein</fullName>
    </submittedName>
</protein>
<keyword evidence="3" id="KW-0732">Signal</keyword>
<evidence type="ECO:0000256" key="1">
    <source>
        <dbReference type="SAM" id="Coils"/>
    </source>
</evidence>
<feature type="compositionally biased region" description="Basic and acidic residues" evidence="2">
    <location>
        <begin position="1037"/>
        <end position="1077"/>
    </location>
</feature>
<name>A0ABN9SIF4_9DINO</name>
<evidence type="ECO:0000313" key="4">
    <source>
        <dbReference type="EMBL" id="CAK0831490.1"/>
    </source>
</evidence>
<keyword evidence="5" id="KW-1185">Reference proteome</keyword>
<feature type="region of interest" description="Disordered" evidence="2">
    <location>
        <begin position="433"/>
        <end position="455"/>
    </location>
</feature>